<name>E3M9X6_CAERE</name>
<dbReference type="OMA" id="ARGCDQE"/>
<dbReference type="AlphaFoldDB" id="E3M9X6"/>
<accession>E3M9X6</accession>
<dbReference type="InParanoid" id="E3M9X6"/>
<dbReference type="HOGENOM" id="CLU_136979_0_0_1"/>
<keyword evidence="1" id="KW-0472">Membrane</keyword>
<dbReference type="Proteomes" id="UP000008281">
    <property type="component" value="Unassembled WGS sequence"/>
</dbReference>
<proteinExistence type="predicted"/>
<protein>
    <submittedName>
        <fullName evidence="2">Uncharacterized protein</fullName>
    </submittedName>
</protein>
<evidence type="ECO:0000313" key="3">
    <source>
        <dbReference type="Proteomes" id="UP000008281"/>
    </source>
</evidence>
<sequence>MEKYVSECPEVNLVTVNTQFLFSVNFFFKVLFSDQLHAGSRFKMLLTKLILTASLVGVIFTIRCYSGMQGSVNGDVIGEIELLDCNGTDFCIKLPANGHVGRKHYEGAQYSCDSGECRKEGCNRRPGGGMLCCCSTDECNESSQILNNVFPIVIFTAVIMFLARH</sequence>
<dbReference type="OrthoDB" id="5815114at2759"/>
<feature type="transmembrane region" description="Helical" evidence="1">
    <location>
        <begin position="12"/>
        <end position="32"/>
    </location>
</feature>
<feature type="transmembrane region" description="Helical" evidence="1">
    <location>
        <begin position="44"/>
        <end position="62"/>
    </location>
</feature>
<keyword evidence="1" id="KW-0812">Transmembrane</keyword>
<dbReference type="PANTHER" id="PTHR34721">
    <property type="entry name" value="PROTEIN CBG09734"/>
    <property type="match status" value="1"/>
</dbReference>
<gene>
    <name evidence="2" type="ORF">CRE_17058</name>
</gene>
<feature type="transmembrane region" description="Helical" evidence="1">
    <location>
        <begin position="145"/>
        <end position="163"/>
    </location>
</feature>
<dbReference type="PANTHER" id="PTHR34721:SF3">
    <property type="entry name" value="ACTIVIN_RECP DOMAIN-CONTAINING PROTEIN-RELATED"/>
    <property type="match status" value="1"/>
</dbReference>
<keyword evidence="3" id="KW-1185">Reference proteome</keyword>
<dbReference type="InterPro" id="IPR045860">
    <property type="entry name" value="Snake_toxin-like_sf"/>
</dbReference>
<dbReference type="SUPFAM" id="SSF57302">
    <property type="entry name" value="Snake toxin-like"/>
    <property type="match status" value="1"/>
</dbReference>
<keyword evidence="1" id="KW-1133">Transmembrane helix</keyword>
<organism evidence="3">
    <name type="scientific">Caenorhabditis remanei</name>
    <name type="common">Caenorhabditis vulgaris</name>
    <dbReference type="NCBI Taxonomy" id="31234"/>
    <lineage>
        <taxon>Eukaryota</taxon>
        <taxon>Metazoa</taxon>
        <taxon>Ecdysozoa</taxon>
        <taxon>Nematoda</taxon>
        <taxon>Chromadorea</taxon>
        <taxon>Rhabditida</taxon>
        <taxon>Rhabditina</taxon>
        <taxon>Rhabditomorpha</taxon>
        <taxon>Rhabditoidea</taxon>
        <taxon>Rhabditidae</taxon>
        <taxon>Peloderinae</taxon>
        <taxon>Caenorhabditis</taxon>
    </lineage>
</organism>
<evidence type="ECO:0000256" key="1">
    <source>
        <dbReference type="SAM" id="Phobius"/>
    </source>
</evidence>
<reference evidence="2" key="1">
    <citation type="submission" date="2007-07" db="EMBL/GenBank/DDBJ databases">
        <title>PCAP assembly of the Caenorhabditis remanei genome.</title>
        <authorList>
            <consortium name="The Caenorhabditis remanei Sequencing Consortium"/>
            <person name="Wilson R.K."/>
        </authorList>
    </citation>
    <scope>NUCLEOTIDE SEQUENCE [LARGE SCALE GENOMIC DNA]</scope>
    <source>
        <strain evidence="2">PB4641</strain>
    </source>
</reference>
<evidence type="ECO:0000313" key="2">
    <source>
        <dbReference type="EMBL" id="EFO96711.1"/>
    </source>
</evidence>
<dbReference type="eggNOG" id="ENOG502SWH2">
    <property type="taxonomic scope" value="Eukaryota"/>
</dbReference>
<dbReference type="STRING" id="31234.E3M9X6"/>
<dbReference type="EMBL" id="DS268431">
    <property type="protein sequence ID" value="EFO96711.1"/>
    <property type="molecule type" value="Genomic_DNA"/>
</dbReference>